<accession>A0A250IC03</accession>
<gene>
    <name evidence="1" type="ORF">MEBOL_002197</name>
</gene>
<dbReference type="AlphaFoldDB" id="A0A250IC03"/>
<organism evidence="1 2">
    <name type="scientific">Melittangium boletus DSM 14713</name>
    <dbReference type="NCBI Taxonomy" id="1294270"/>
    <lineage>
        <taxon>Bacteria</taxon>
        <taxon>Pseudomonadati</taxon>
        <taxon>Myxococcota</taxon>
        <taxon>Myxococcia</taxon>
        <taxon>Myxococcales</taxon>
        <taxon>Cystobacterineae</taxon>
        <taxon>Archangiaceae</taxon>
        <taxon>Melittangium</taxon>
    </lineage>
</organism>
<sequence>MPGPAPLPWFAFSLSLAPGGVRERLQGVLPPAVPEGEVAEALDVELVHDVLAPEWEGRVARLVDTPGRRVIGRLRAVPAPLWPQVAALEERLALATHERPLRVRTASGALVSARAFTPPAPARPAVGPVSESFLVALARAAESAKLPADYVTRLQAEAQLVQTIQRAQAQRLR</sequence>
<reference evidence="1 2" key="1">
    <citation type="submission" date="2017-06" db="EMBL/GenBank/DDBJ databases">
        <authorList>
            <person name="Kim H.J."/>
            <person name="Triplett B.A."/>
        </authorList>
    </citation>
    <scope>NUCLEOTIDE SEQUENCE [LARGE SCALE GENOMIC DNA]</scope>
    <source>
        <strain evidence="1 2">DSM 14713</strain>
    </source>
</reference>
<dbReference type="Gene3D" id="3.10.490.10">
    <property type="entry name" value="Gamma-glutamyl cyclotransferase-like"/>
    <property type="match status" value="1"/>
</dbReference>
<proteinExistence type="predicted"/>
<evidence type="ECO:0000313" key="2">
    <source>
        <dbReference type="Proteomes" id="UP000217289"/>
    </source>
</evidence>
<dbReference type="KEGG" id="mbd:MEBOL_002197"/>
<dbReference type="EMBL" id="CP022163">
    <property type="protein sequence ID" value="ATB28748.1"/>
    <property type="molecule type" value="Genomic_DNA"/>
</dbReference>
<dbReference type="OrthoDB" id="5292660at2"/>
<protein>
    <recommendedName>
        <fullName evidence="3">Gamma-glutamylcyclotransferase</fullName>
    </recommendedName>
</protein>
<dbReference type="Proteomes" id="UP000217289">
    <property type="component" value="Chromosome"/>
</dbReference>
<name>A0A250IC03_9BACT</name>
<evidence type="ECO:0000313" key="1">
    <source>
        <dbReference type="EMBL" id="ATB28748.1"/>
    </source>
</evidence>
<keyword evidence="2" id="KW-1185">Reference proteome</keyword>
<evidence type="ECO:0008006" key="3">
    <source>
        <dbReference type="Google" id="ProtNLM"/>
    </source>
</evidence>
<dbReference type="RefSeq" id="WP_095977401.1">
    <property type="nucleotide sequence ID" value="NZ_CP022163.1"/>
</dbReference>